<evidence type="ECO:0000256" key="1">
    <source>
        <dbReference type="ARBA" id="ARBA00005959"/>
    </source>
</evidence>
<keyword evidence="4 5" id="KW-0413">Isomerase</keyword>
<feature type="domain" description="NAD-dependent epimerase/dehydratase" evidence="6">
    <location>
        <begin position="1"/>
        <end position="225"/>
    </location>
</feature>
<organism evidence="7">
    <name type="scientific">Cupriavidus necator</name>
    <name type="common">Alcaligenes eutrophus</name>
    <name type="synonym">Ralstonia eutropha</name>
    <dbReference type="NCBI Taxonomy" id="106590"/>
    <lineage>
        <taxon>Bacteria</taxon>
        <taxon>Pseudomonadati</taxon>
        <taxon>Pseudomonadota</taxon>
        <taxon>Betaproteobacteria</taxon>
        <taxon>Burkholderiales</taxon>
        <taxon>Burkholderiaceae</taxon>
        <taxon>Cupriavidus</taxon>
    </lineage>
</organism>
<keyword evidence="3 5" id="KW-0560">Oxidoreductase</keyword>
<dbReference type="GO" id="GO:0070401">
    <property type="term" value="F:NADP+ binding"/>
    <property type="evidence" value="ECO:0007669"/>
    <property type="project" value="UniProtKB-UniRule"/>
</dbReference>
<keyword evidence="2 5" id="KW-0521">NADP</keyword>
<evidence type="ECO:0000259" key="6">
    <source>
        <dbReference type="Pfam" id="PF01370"/>
    </source>
</evidence>
<dbReference type="UniPathway" id="UPA00128">
    <property type="reaction ID" value="UER00191"/>
</dbReference>
<dbReference type="InterPro" id="IPR036291">
    <property type="entry name" value="NAD(P)-bd_dom_sf"/>
</dbReference>
<gene>
    <name evidence="5 7" type="primary">fcl</name>
    <name evidence="7" type="ORF">CNECB9_320017</name>
</gene>
<dbReference type="Gene3D" id="3.40.50.720">
    <property type="entry name" value="NAD(P)-binding Rossmann-like Domain"/>
    <property type="match status" value="1"/>
</dbReference>
<comment type="similarity">
    <text evidence="1 5">Belongs to the NAD(P)-dependent epimerase/dehydratase family. Fucose synthase subfamily.</text>
</comment>
<comment type="function">
    <text evidence="5">Catalyzes the two-step NADP-dependent conversion of GDP-4-dehydro-6-deoxy-D-mannose to GDP-fucose, involving an epimerase and a reductase reaction.</text>
</comment>
<dbReference type="AlphaFoldDB" id="A0A1K0IHL2"/>
<evidence type="ECO:0000313" key="7">
    <source>
        <dbReference type="EMBL" id="SCU76499.1"/>
    </source>
</evidence>
<evidence type="ECO:0000256" key="5">
    <source>
        <dbReference type="HAMAP-Rule" id="MF_00956"/>
    </source>
</evidence>
<comment type="catalytic activity">
    <reaction evidence="5">
        <text>GDP-beta-L-fucose + NADP(+) = GDP-4-dehydro-alpha-D-rhamnose + NADPH + H(+)</text>
        <dbReference type="Rhea" id="RHEA:18885"/>
        <dbReference type="ChEBI" id="CHEBI:15378"/>
        <dbReference type="ChEBI" id="CHEBI:57273"/>
        <dbReference type="ChEBI" id="CHEBI:57783"/>
        <dbReference type="ChEBI" id="CHEBI:57964"/>
        <dbReference type="ChEBI" id="CHEBI:58349"/>
        <dbReference type="EC" id="1.1.1.271"/>
    </reaction>
</comment>
<protein>
    <recommendedName>
        <fullName evidence="5">GDP-L-fucose synthase</fullName>
        <ecNumber evidence="5">1.1.1.271</ecNumber>
    </recommendedName>
    <alternativeName>
        <fullName evidence="5">GDP-4-keto-6-deoxy-D-mannose-3,5-epimerase-4-reductase</fullName>
    </alternativeName>
</protein>
<evidence type="ECO:0000256" key="4">
    <source>
        <dbReference type="ARBA" id="ARBA00023235"/>
    </source>
</evidence>
<dbReference type="EMBL" id="FMSH01000246">
    <property type="protein sequence ID" value="SCU76499.1"/>
    <property type="molecule type" value="Genomic_DNA"/>
</dbReference>
<dbReference type="InterPro" id="IPR001509">
    <property type="entry name" value="Epimerase_deHydtase"/>
</dbReference>
<dbReference type="HAMAP" id="MF_00956">
    <property type="entry name" value="GDP_fucose_synth"/>
    <property type="match status" value="1"/>
</dbReference>
<feature type="site" description="Important for catalytic activity" evidence="5">
    <location>
        <position position="93"/>
    </location>
</feature>
<keyword evidence="5" id="KW-0511">Multifunctional enzyme</keyword>
<dbReference type="InterPro" id="IPR028614">
    <property type="entry name" value="GDP_fucose/colitose_synth"/>
</dbReference>
<dbReference type="GO" id="GO:0050577">
    <property type="term" value="F:GDP-L-fucose synthase activity"/>
    <property type="evidence" value="ECO:0007669"/>
    <property type="project" value="UniProtKB-UniRule"/>
</dbReference>
<feature type="active site" description="Proton donor/acceptor" evidence="5">
    <location>
        <position position="122"/>
    </location>
</feature>
<dbReference type="SUPFAM" id="SSF51735">
    <property type="entry name" value="NAD(P)-binding Rossmann-fold domains"/>
    <property type="match status" value="1"/>
</dbReference>
<feature type="binding site" evidence="5">
    <location>
        <position position="189"/>
    </location>
    <ligand>
        <name>substrate</name>
    </ligand>
</feature>
<proteinExistence type="inferred from homology"/>
<accession>A0A1K0IHL2</accession>
<dbReference type="Pfam" id="PF01370">
    <property type="entry name" value="Epimerase"/>
    <property type="match status" value="1"/>
</dbReference>
<dbReference type="Gene3D" id="3.90.25.10">
    <property type="entry name" value="UDP-galactose 4-epimerase, domain 1"/>
    <property type="match status" value="1"/>
</dbReference>
<feature type="binding site" evidence="5">
    <location>
        <begin position="91"/>
        <end position="94"/>
    </location>
    <ligand>
        <name>NADP(+)</name>
        <dbReference type="ChEBI" id="CHEBI:58349"/>
    </ligand>
</feature>
<dbReference type="EC" id="1.1.1.271" evidence="5"/>
<evidence type="ECO:0000256" key="2">
    <source>
        <dbReference type="ARBA" id="ARBA00022857"/>
    </source>
</evidence>
<feature type="binding site" evidence="5">
    <location>
        <position position="196"/>
    </location>
    <ligand>
        <name>substrate</name>
    </ligand>
</feature>
<feature type="binding site" evidence="5">
    <location>
        <position position="166"/>
    </location>
    <ligand>
        <name>NADP(+)</name>
        <dbReference type="ChEBI" id="CHEBI:58349"/>
    </ligand>
</feature>
<feature type="binding site" evidence="5">
    <location>
        <position position="126"/>
    </location>
    <ligand>
        <name>NADP(+)</name>
        <dbReference type="ChEBI" id="CHEBI:58349"/>
    </ligand>
</feature>
<comment type="pathway">
    <text evidence="5">Nucleotide-sugar biosynthesis; GDP-L-fucose biosynthesis via de novo pathway; GDP-L-fucose from GDP-alpha-D-mannose: step 2/2.</text>
</comment>
<feature type="site" description="Important for catalytic activity" evidence="5">
    <location>
        <position position="95"/>
    </location>
</feature>
<reference evidence="7" key="1">
    <citation type="submission" date="2016-09" db="EMBL/GenBank/DDBJ databases">
        <authorList>
            <person name="Capua I."/>
            <person name="De Benedictis P."/>
            <person name="Joannis T."/>
            <person name="Lombin L.H."/>
            <person name="Cattoli G."/>
        </authorList>
    </citation>
    <scope>NUCLEOTIDE SEQUENCE</scope>
    <source>
        <strain evidence="7">B9</strain>
    </source>
</reference>
<dbReference type="GO" id="GO:0016853">
    <property type="term" value="F:isomerase activity"/>
    <property type="evidence" value="ECO:0007669"/>
    <property type="project" value="UniProtKB-KW"/>
</dbReference>
<name>A0A1K0IHL2_CUPNE</name>
<evidence type="ECO:0000256" key="3">
    <source>
        <dbReference type="ARBA" id="ARBA00023002"/>
    </source>
</evidence>
<sequence length="296" mass="32889">MVGRNLLDLAKLRNVDIVAPSSRELDLRNFDAVRGVLRDLRPSCIVHAAGRVGGIQANIREPVAFLVENWDMGKNLLMAARDTGVARVLNLGSSCMYPRNSPNALREEEVLTGQLEPTNEGYALAKCAVARLCDYISRESRECQYKTLIPCNLYGKYDKFDPQHSHLVPAIIHKLHEAKSSGCDAVDVWGDGTARREFLYAGDLADAIFTFIDRFDSLPGLLNIGLGRDYEVNEYYQAAAEVVGYMGRFEHDLSKPVGMSRKLVDTGRASQLGWAAQTSLVEGLRATYDYYLNHLG</sequence>
<dbReference type="PANTHER" id="PTHR43238:SF1">
    <property type="entry name" value="GDP-L-FUCOSE SYNTHASE"/>
    <property type="match status" value="1"/>
</dbReference>
<feature type="binding site" evidence="5">
    <location>
        <position position="174"/>
    </location>
    <ligand>
        <name>substrate</name>
    </ligand>
</feature>
<dbReference type="PANTHER" id="PTHR43238">
    <property type="entry name" value="GDP-L-FUCOSE SYNTHASE"/>
    <property type="match status" value="1"/>
</dbReference>
<dbReference type="GO" id="GO:0042351">
    <property type="term" value="P:'de novo' GDP-L-fucose biosynthetic process"/>
    <property type="evidence" value="ECO:0007669"/>
    <property type="project" value="UniProtKB-UniRule"/>
</dbReference>
<feature type="binding site" evidence="5">
    <location>
        <begin position="150"/>
        <end position="153"/>
    </location>
    <ligand>
        <name>NADP(+)</name>
        <dbReference type="ChEBI" id="CHEBI:58349"/>
    </ligand>
</feature>
<comment type="caution">
    <text evidence="5">Lacks conserved residue(s) required for the propagation of feature annotation.</text>
</comment>